<evidence type="ECO:0000256" key="1">
    <source>
        <dbReference type="SAM" id="Phobius"/>
    </source>
</evidence>
<evidence type="ECO:0000313" key="2">
    <source>
        <dbReference type="EMBL" id="MPC35908.1"/>
    </source>
</evidence>
<feature type="transmembrane region" description="Helical" evidence="1">
    <location>
        <begin position="48"/>
        <end position="69"/>
    </location>
</feature>
<keyword evidence="1" id="KW-1133">Transmembrane helix</keyword>
<keyword evidence="1" id="KW-0812">Transmembrane</keyword>
<name>A0A5B7ERL1_PORTR</name>
<proteinExistence type="predicted"/>
<gene>
    <name evidence="2" type="ORF">E2C01_029348</name>
</gene>
<reference evidence="2 3" key="1">
    <citation type="submission" date="2019-05" db="EMBL/GenBank/DDBJ databases">
        <title>Another draft genome of Portunus trituberculatus and its Hox gene families provides insights of decapod evolution.</title>
        <authorList>
            <person name="Jeong J.-H."/>
            <person name="Song I."/>
            <person name="Kim S."/>
            <person name="Choi T."/>
            <person name="Kim D."/>
            <person name="Ryu S."/>
            <person name="Kim W."/>
        </authorList>
    </citation>
    <scope>NUCLEOTIDE SEQUENCE [LARGE SCALE GENOMIC DNA]</scope>
    <source>
        <tissue evidence="2">Muscle</tissue>
    </source>
</reference>
<sequence length="72" mass="8397">MSLETRHGTEWINVSKARIIGLISVVYNIHRVSSCKYQQIPGLKYVSFYFYLFLFLFIYFLQGVARVGLPGF</sequence>
<dbReference type="EMBL" id="VSRR010003377">
    <property type="protein sequence ID" value="MPC35908.1"/>
    <property type="molecule type" value="Genomic_DNA"/>
</dbReference>
<keyword evidence="3" id="KW-1185">Reference proteome</keyword>
<comment type="caution">
    <text evidence="2">The sequence shown here is derived from an EMBL/GenBank/DDBJ whole genome shotgun (WGS) entry which is preliminary data.</text>
</comment>
<keyword evidence="1" id="KW-0472">Membrane</keyword>
<dbReference type="AlphaFoldDB" id="A0A5B7ERL1"/>
<evidence type="ECO:0000313" key="3">
    <source>
        <dbReference type="Proteomes" id="UP000324222"/>
    </source>
</evidence>
<protein>
    <submittedName>
        <fullName evidence="2">Uncharacterized protein</fullName>
    </submittedName>
</protein>
<dbReference type="Proteomes" id="UP000324222">
    <property type="component" value="Unassembled WGS sequence"/>
</dbReference>
<accession>A0A5B7ERL1</accession>
<organism evidence="2 3">
    <name type="scientific">Portunus trituberculatus</name>
    <name type="common">Swimming crab</name>
    <name type="synonym">Neptunus trituberculatus</name>
    <dbReference type="NCBI Taxonomy" id="210409"/>
    <lineage>
        <taxon>Eukaryota</taxon>
        <taxon>Metazoa</taxon>
        <taxon>Ecdysozoa</taxon>
        <taxon>Arthropoda</taxon>
        <taxon>Crustacea</taxon>
        <taxon>Multicrustacea</taxon>
        <taxon>Malacostraca</taxon>
        <taxon>Eumalacostraca</taxon>
        <taxon>Eucarida</taxon>
        <taxon>Decapoda</taxon>
        <taxon>Pleocyemata</taxon>
        <taxon>Brachyura</taxon>
        <taxon>Eubrachyura</taxon>
        <taxon>Portunoidea</taxon>
        <taxon>Portunidae</taxon>
        <taxon>Portuninae</taxon>
        <taxon>Portunus</taxon>
    </lineage>
</organism>